<gene>
    <name evidence="1" type="ORF">PFY00_11835</name>
</gene>
<dbReference type="Proteomes" id="UP001210720">
    <property type="component" value="Unassembled WGS sequence"/>
</dbReference>
<accession>A0ABT4XU86</accession>
<proteinExistence type="predicted"/>
<evidence type="ECO:0000313" key="1">
    <source>
        <dbReference type="EMBL" id="MDA7425420.1"/>
    </source>
</evidence>
<sequence length="104" mass="11198">MTGTAESLIYVVRQSKAQIADLSARLDSARGKQVEPILRALGKEADVCSAALSKLARLYVDVLPDTEDKMNGGVPDHDPDLLLTAQLLFRANQNGFCPRCGGIK</sequence>
<name>A0ABT4XU86_9RHOB</name>
<reference evidence="1 2" key="1">
    <citation type="submission" date="2023-01" db="EMBL/GenBank/DDBJ databases">
        <title>Thalassococcus onchidii sp. nov., isolated from a marine invertebrate from the South China Sea.</title>
        <authorList>
            <person name="Xu S."/>
            <person name="Liu Z."/>
            <person name="Xu Y."/>
        </authorList>
    </citation>
    <scope>NUCLEOTIDE SEQUENCE [LARGE SCALE GENOMIC DNA]</scope>
    <source>
        <strain evidence="1 2">KCTC 32084</strain>
    </source>
</reference>
<evidence type="ECO:0000313" key="2">
    <source>
        <dbReference type="Proteomes" id="UP001210720"/>
    </source>
</evidence>
<protein>
    <submittedName>
        <fullName evidence="1">Uncharacterized protein</fullName>
    </submittedName>
</protein>
<comment type="caution">
    <text evidence="1">The sequence shown here is derived from an EMBL/GenBank/DDBJ whole genome shotgun (WGS) entry which is preliminary data.</text>
</comment>
<dbReference type="EMBL" id="JAQIOY010000003">
    <property type="protein sequence ID" value="MDA7425420.1"/>
    <property type="molecule type" value="Genomic_DNA"/>
</dbReference>
<keyword evidence="2" id="KW-1185">Reference proteome</keyword>
<organism evidence="1 2">
    <name type="scientific">Thalassococcus lentus</name>
    <dbReference type="NCBI Taxonomy" id="1210524"/>
    <lineage>
        <taxon>Bacteria</taxon>
        <taxon>Pseudomonadati</taxon>
        <taxon>Pseudomonadota</taxon>
        <taxon>Alphaproteobacteria</taxon>
        <taxon>Rhodobacterales</taxon>
        <taxon>Roseobacteraceae</taxon>
        <taxon>Thalassococcus</taxon>
    </lineage>
</organism>
<dbReference type="RefSeq" id="WP_271432759.1">
    <property type="nucleotide sequence ID" value="NZ_JAQIOY010000003.1"/>
</dbReference>